<evidence type="ECO:0000313" key="1">
    <source>
        <dbReference type="EMBL" id="MBA8923652.1"/>
    </source>
</evidence>
<comment type="caution">
    <text evidence="1">The sequence shown here is derived from an EMBL/GenBank/DDBJ whole genome shotgun (WGS) entry which is preliminary data.</text>
</comment>
<sequence>MRRRNSRAKPHGGEPPAFFEPLTYYYRGSHREFPPEDKIPQSTVAEGMRELLMQNGDKPALVTWRHAE</sequence>
<proteinExistence type="predicted"/>
<name>A0ABR6B9Y4_9PSEU</name>
<dbReference type="Proteomes" id="UP000517916">
    <property type="component" value="Unassembled WGS sequence"/>
</dbReference>
<protein>
    <submittedName>
        <fullName evidence="1">Uncharacterized protein</fullName>
    </submittedName>
</protein>
<gene>
    <name evidence="1" type="ORF">BC739_000849</name>
</gene>
<organism evidence="1 2">
    <name type="scientific">Kutzneria viridogrisea</name>
    <dbReference type="NCBI Taxonomy" id="47990"/>
    <lineage>
        <taxon>Bacteria</taxon>
        <taxon>Bacillati</taxon>
        <taxon>Actinomycetota</taxon>
        <taxon>Actinomycetes</taxon>
        <taxon>Pseudonocardiales</taxon>
        <taxon>Pseudonocardiaceae</taxon>
        <taxon>Kutzneria</taxon>
    </lineage>
</organism>
<reference evidence="1 2" key="1">
    <citation type="submission" date="2020-08" db="EMBL/GenBank/DDBJ databases">
        <title>Genomic Encyclopedia of Archaeal and Bacterial Type Strains, Phase II (KMG-II): from individual species to whole genera.</title>
        <authorList>
            <person name="Goeker M."/>
        </authorList>
    </citation>
    <scope>NUCLEOTIDE SEQUENCE [LARGE SCALE GENOMIC DNA]</scope>
    <source>
        <strain evidence="1 2">DSM 43850</strain>
    </source>
</reference>
<dbReference type="Pfam" id="PF14430">
    <property type="entry name" value="Imm1"/>
    <property type="match status" value="1"/>
</dbReference>
<keyword evidence="2" id="KW-1185">Reference proteome</keyword>
<dbReference type="InterPro" id="IPR025680">
    <property type="entry name" value="DddI"/>
</dbReference>
<dbReference type="RefSeq" id="WP_411931074.1">
    <property type="nucleotide sequence ID" value="NZ_BAAABQ010000062.1"/>
</dbReference>
<dbReference type="EMBL" id="JACJID010000001">
    <property type="protein sequence ID" value="MBA8923652.1"/>
    <property type="molecule type" value="Genomic_DNA"/>
</dbReference>
<evidence type="ECO:0000313" key="2">
    <source>
        <dbReference type="Proteomes" id="UP000517916"/>
    </source>
</evidence>
<accession>A0ABR6B9Y4</accession>